<organism evidence="12 13">
    <name type="scientific">Brockia lithotrophica</name>
    <dbReference type="NCBI Taxonomy" id="933949"/>
    <lineage>
        <taxon>Bacteria</taxon>
        <taxon>Bacillati</taxon>
        <taxon>Bacillota</taxon>
        <taxon>Bacilli</taxon>
        <taxon>Bacillales</taxon>
        <taxon>Bacillales Family X. Incertae Sedis</taxon>
        <taxon>Brockia</taxon>
    </lineage>
</organism>
<evidence type="ECO:0000256" key="5">
    <source>
        <dbReference type="ARBA" id="ARBA00022840"/>
    </source>
</evidence>
<dbReference type="EMBL" id="RBIJ01000004">
    <property type="protein sequence ID" value="RKQ84192.1"/>
    <property type="molecule type" value="Genomic_DNA"/>
</dbReference>
<evidence type="ECO:0000313" key="12">
    <source>
        <dbReference type="EMBL" id="RKQ84192.1"/>
    </source>
</evidence>
<protein>
    <submittedName>
        <fullName evidence="12">Type III secretion system FliI/YscN family ATPase</fullName>
    </submittedName>
</protein>
<dbReference type="InterPro" id="IPR003593">
    <property type="entry name" value="AAA+_ATPase"/>
</dbReference>
<keyword evidence="7" id="KW-1278">Translocase</keyword>
<dbReference type="InterPro" id="IPR004100">
    <property type="entry name" value="ATPase_F1/V1/A1_a/bsu_N"/>
</dbReference>
<feature type="domain" description="AAA+ ATPase" evidence="11">
    <location>
        <begin position="157"/>
        <end position="338"/>
    </location>
</feature>
<keyword evidence="2" id="KW-0813">Transport</keyword>
<name>A0A660KZS9_9BACL</name>
<dbReference type="Pfam" id="PF02874">
    <property type="entry name" value="ATP-synt_ab_N"/>
    <property type="match status" value="1"/>
</dbReference>
<dbReference type="Pfam" id="PF00006">
    <property type="entry name" value="ATP-synt_ab"/>
    <property type="match status" value="1"/>
</dbReference>
<keyword evidence="13" id="KW-1185">Reference proteome</keyword>
<dbReference type="GO" id="GO:0046933">
    <property type="term" value="F:proton-transporting ATP synthase activity, rotational mechanism"/>
    <property type="evidence" value="ECO:0007669"/>
    <property type="project" value="TreeGrafter"/>
</dbReference>
<comment type="caution">
    <text evidence="12">The sequence shown here is derived from an EMBL/GenBank/DDBJ whole genome shotgun (WGS) entry which is preliminary data.</text>
</comment>
<dbReference type="Gene3D" id="3.40.50.12240">
    <property type="match status" value="1"/>
</dbReference>
<dbReference type="GO" id="GO:0030257">
    <property type="term" value="C:type III protein secretion system complex"/>
    <property type="evidence" value="ECO:0007669"/>
    <property type="project" value="InterPro"/>
</dbReference>
<dbReference type="SMART" id="SM00382">
    <property type="entry name" value="AAA"/>
    <property type="match status" value="1"/>
</dbReference>
<comment type="subcellular location">
    <subcellularLocation>
        <location evidence="1">Cytoplasm</location>
    </subcellularLocation>
</comment>
<dbReference type="NCBIfam" id="TIGR01026">
    <property type="entry name" value="fliI_yscN"/>
    <property type="match status" value="1"/>
</dbReference>
<evidence type="ECO:0000313" key="13">
    <source>
        <dbReference type="Proteomes" id="UP000267019"/>
    </source>
</evidence>
<dbReference type="SUPFAM" id="SSF52540">
    <property type="entry name" value="P-loop containing nucleoside triphosphate hydrolases"/>
    <property type="match status" value="1"/>
</dbReference>
<evidence type="ECO:0000256" key="2">
    <source>
        <dbReference type="ARBA" id="ARBA00022448"/>
    </source>
</evidence>
<sequence>MGYVFFEGLREAVRRVDPVELVGRVTRAVGLMVESLGPDVRLGETVRIVSDDGEVLAEVVGFEGERVRLMPLGEVGAIAPGARVHALRRPHTVEVGSDLLGRVLDGLGCPMDGRGFRPPFFRLRLVREPPRPLERPPIDEPLPVGVRAIDGLLTVGRGQRVGIFAGSGVGKSTLLGMIARGTTADVTVIGLIGERGREVREFLERDLGPEGLARAVVVAVTSDEPPLLRLKGAYLATALAEHFRDQGMDVLLLLDSVTRVAMAAREVGLAAGEPPTTKGYPPSVFALLPRLMERAGTAPRGSITAFYTVLVEGDDLADPVADHARSILDGHIVLSRSLAQKGHFPAIDVLASTSRLMHALVSPEHRLLAARLRRLLAVYREHEDLVHIGAYRAGQNPDLDESLAYLSRIERYLVQDRDAPTTFSAAEEGLREVFADTS</sequence>
<evidence type="ECO:0000256" key="3">
    <source>
        <dbReference type="ARBA" id="ARBA00022490"/>
    </source>
</evidence>
<dbReference type="InterPro" id="IPR040627">
    <property type="entry name" value="T3SS_ATPase_C"/>
</dbReference>
<dbReference type="PROSITE" id="PS00152">
    <property type="entry name" value="ATPASE_ALPHA_BETA"/>
    <property type="match status" value="1"/>
</dbReference>
<dbReference type="PANTHER" id="PTHR15184:SF9">
    <property type="entry name" value="SPI-1 TYPE 3 SECRETION SYSTEM ATPASE"/>
    <property type="match status" value="1"/>
</dbReference>
<evidence type="ECO:0000256" key="1">
    <source>
        <dbReference type="ARBA" id="ARBA00004496"/>
    </source>
</evidence>
<keyword evidence="6" id="KW-0653">Protein transport</keyword>
<dbReference type="GO" id="GO:0005737">
    <property type="term" value="C:cytoplasm"/>
    <property type="evidence" value="ECO:0007669"/>
    <property type="project" value="UniProtKB-SubCell"/>
</dbReference>
<dbReference type="CDD" id="cd18117">
    <property type="entry name" value="ATP-synt_flagellum-secretory_path_III_N"/>
    <property type="match status" value="1"/>
</dbReference>
<dbReference type="FunFam" id="3.40.50.12240:FF:000002">
    <property type="entry name" value="Flagellum-specific ATP synthase FliI"/>
    <property type="match status" value="1"/>
</dbReference>
<dbReference type="CDD" id="cd01136">
    <property type="entry name" value="ATPase_flagellum-secretory_path_III"/>
    <property type="match status" value="1"/>
</dbReference>
<evidence type="ECO:0000256" key="4">
    <source>
        <dbReference type="ARBA" id="ARBA00022741"/>
    </source>
</evidence>
<dbReference type="AlphaFoldDB" id="A0A660KZS9"/>
<dbReference type="GO" id="GO:0030254">
    <property type="term" value="P:protein secretion by the type III secretion system"/>
    <property type="evidence" value="ECO:0007669"/>
    <property type="project" value="InterPro"/>
</dbReference>
<dbReference type="InterPro" id="IPR027417">
    <property type="entry name" value="P-loop_NTPase"/>
</dbReference>
<reference evidence="12 13" key="1">
    <citation type="submission" date="2018-10" db="EMBL/GenBank/DDBJ databases">
        <title>Genomic Encyclopedia of Type Strains, Phase IV (KMG-IV): sequencing the most valuable type-strain genomes for metagenomic binning, comparative biology and taxonomic classification.</title>
        <authorList>
            <person name="Goeker M."/>
        </authorList>
    </citation>
    <scope>NUCLEOTIDE SEQUENCE [LARGE SCALE GENOMIC DNA]</scope>
    <source>
        <strain evidence="12 13">DSM 22653</strain>
    </source>
</reference>
<dbReference type="Proteomes" id="UP000267019">
    <property type="component" value="Unassembled WGS sequence"/>
</dbReference>
<gene>
    <name evidence="12" type="ORF">C7438_1370</name>
</gene>
<dbReference type="GO" id="GO:0008564">
    <property type="term" value="F:protein-exporting ATPase activity"/>
    <property type="evidence" value="ECO:0007669"/>
    <property type="project" value="UniProtKB-EC"/>
</dbReference>
<dbReference type="OrthoDB" id="9802718at2"/>
<dbReference type="InterPro" id="IPR050053">
    <property type="entry name" value="ATPase_alpha/beta_chains"/>
</dbReference>
<evidence type="ECO:0000256" key="8">
    <source>
        <dbReference type="ARBA" id="ARBA00023065"/>
    </source>
</evidence>
<dbReference type="GO" id="GO:0016887">
    <property type="term" value="F:ATP hydrolysis activity"/>
    <property type="evidence" value="ECO:0007669"/>
    <property type="project" value="InterPro"/>
</dbReference>
<keyword evidence="8" id="KW-0406">Ion transport</keyword>
<dbReference type="RefSeq" id="WP_121444614.1">
    <property type="nucleotide sequence ID" value="NZ_RBIJ01000004.1"/>
</dbReference>
<evidence type="ECO:0000256" key="7">
    <source>
        <dbReference type="ARBA" id="ARBA00022967"/>
    </source>
</evidence>
<dbReference type="InterPro" id="IPR005714">
    <property type="entry name" value="ATPase_T3SS_FliI/YscN"/>
</dbReference>
<evidence type="ECO:0000259" key="11">
    <source>
        <dbReference type="SMART" id="SM00382"/>
    </source>
</evidence>
<dbReference type="InterPro" id="IPR000194">
    <property type="entry name" value="ATPase_F1/V1/A1_a/bsu_nucl-bd"/>
</dbReference>
<keyword evidence="3" id="KW-0963">Cytoplasm</keyword>
<evidence type="ECO:0000256" key="9">
    <source>
        <dbReference type="ARBA" id="ARBA00023310"/>
    </source>
</evidence>
<dbReference type="GO" id="GO:0005524">
    <property type="term" value="F:ATP binding"/>
    <property type="evidence" value="ECO:0007669"/>
    <property type="project" value="UniProtKB-KW"/>
</dbReference>
<accession>A0A660KZS9</accession>
<dbReference type="InterPro" id="IPR020003">
    <property type="entry name" value="ATPase_a/bsu_AS"/>
</dbReference>
<keyword evidence="9" id="KW-0066">ATP synthesis</keyword>
<keyword evidence="5" id="KW-0067">ATP-binding</keyword>
<proteinExistence type="predicted"/>
<evidence type="ECO:0000256" key="10">
    <source>
        <dbReference type="ARBA" id="ARBA00034006"/>
    </source>
</evidence>
<comment type="catalytic activity">
    <reaction evidence="10">
        <text>ATP + H2O + cellular proteinSide 1 = ADP + phosphate + cellular proteinSide 2.</text>
        <dbReference type="EC" id="7.4.2.8"/>
    </reaction>
</comment>
<dbReference type="Pfam" id="PF18269">
    <property type="entry name" value="T3SS_ATPase_C"/>
    <property type="match status" value="1"/>
</dbReference>
<keyword evidence="4" id="KW-0547">Nucleotide-binding</keyword>
<evidence type="ECO:0000256" key="6">
    <source>
        <dbReference type="ARBA" id="ARBA00022927"/>
    </source>
</evidence>
<dbReference type="PANTHER" id="PTHR15184">
    <property type="entry name" value="ATP SYNTHASE"/>
    <property type="match status" value="1"/>
</dbReference>